<evidence type="ECO:0000256" key="7">
    <source>
        <dbReference type="ARBA" id="ARBA00023180"/>
    </source>
</evidence>
<keyword evidence="7" id="KW-0325">Glycoprotein</keyword>
<dbReference type="GO" id="GO:0006897">
    <property type="term" value="P:endocytosis"/>
    <property type="evidence" value="ECO:0007669"/>
    <property type="project" value="TreeGrafter"/>
</dbReference>
<evidence type="ECO:0000256" key="3">
    <source>
        <dbReference type="ARBA" id="ARBA00022475"/>
    </source>
</evidence>
<name>A0A0N4UTK1_ENTVE</name>
<dbReference type="OrthoDB" id="6510177at2759"/>
<feature type="transmembrane region" description="Helical" evidence="8">
    <location>
        <begin position="319"/>
        <end position="340"/>
    </location>
</feature>
<feature type="transmembrane region" description="Helical" evidence="8">
    <location>
        <begin position="276"/>
        <end position="299"/>
    </location>
</feature>
<dbReference type="FunFam" id="1.20.1640.10:FF:000013">
    <property type="entry name" value="PaTched Related family"/>
    <property type="match status" value="1"/>
</dbReference>
<dbReference type="EMBL" id="UXUI01000559">
    <property type="protein sequence ID" value="VDD85273.1"/>
    <property type="molecule type" value="Genomic_DNA"/>
</dbReference>
<evidence type="ECO:0000256" key="8">
    <source>
        <dbReference type="SAM" id="Phobius"/>
    </source>
</evidence>
<dbReference type="SUPFAM" id="SSF82866">
    <property type="entry name" value="Multidrug efflux transporter AcrB transmembrane domain"/>
    <property type="match status" value="1"/>
</dbReference>
<accession>A0A0N4UTK1</accession>
<comment type="subcellular location">
    <subcellularLocation>
        <location evidence="1">Cell membrane</location>
        <topology evidence="1">Multi-pass membrane protein</topology>
    </subcellularLocation>
</comment>
<dbReference type="PANTHER" id="PTHR10796:SF91">
    <property type="entry name" value="SSD DOMAIN-CONTAINING PROTEIN"/>
    <property type="match status" value="1"/>
</dbReference>
<feature type="transmembrane region" description="Helical" evidence="8">
    <location>
        <begin position="352"/>
        <end position="372"/>
    </location>
</feature>
<keyword evidence="5 8" id="KW-1133">Transmembrane helix</keyword>
<dbReference type="InterPro" id="IPR051697">
    <property type="entry name" value="Patched_domain-protein"/>
</dbReference>
<reference evidence="9 10" key="2">
    <citation type="submission" date="2018-10" db="EMBL/GenBank/DDBJ databases">
        <authorList>
            <consortium name="Pathogen Informatics"/>
        </authorList>
    </citation>
    <scope>NUCLEOTIDE SEQUENCE [LARGE SCALE GENOMIC DNA]</scope>
</reference>
<dbReference type="GO" id="GO:0005886">
    <property type="term" value="C:plasma membrane"/>
    <property type="evidence" value="ECO:0007669"/>
    <property type="project" value="UniProtKB-SubCell"/>
</dbReference>
<dbReference type="Proteomes" id="UP000274131">
    <property type="component" value="Unassembled WGS sequence"/>
</dbReference>
<evidence type="ECO:0000313" key="11">
    <source>
        <dbReference type="WBParaSite" id="EVEC_0000061301-mRNA-1"/>
    </source>
</evidence>
<keyword evidence="6 8" id="KW-0472">Membrane</keyword>
<evidence type="ECO:0000256" key="4">
    <source>
        <dbReference type="ARBA" id="ARBA00022692"/>
    </source>
</evidence>
<reference evidence="11" key="1">
    <citation type="submission" date="2017-02" db="UniProtKB">
        <authorList>
            <consortium name="WormBaseParasite"/>
        </authorList>
    </citation>
    <scope>IDENTIFICATION</scope>
</reference>
<protein>
    <submittedName>
        <fullName evidence="11">SSD domain-containing protein</fullName>
    </submittedName>
</protein>
<evidence type="ECO:0000256" key="1">
    <source>
        <dbReference type="ARBA" id="ARBA00004651"/>
    </source>
</evidence>
<gene>
    <name evidence="9" type="ORF">EVEC_LOCUS416</name>
</gene>
<organism evidence="11">
    <name type="scientific">Enterobius vermicularis</name>
    <name type="common">Human pinworm</name>
    <dbReference type="NCBI Taxonomy" id="51028"/>
    <lineage>
        <taxon>Eukaryota</taxon>
        <taxon>Metazoa</taxon>
        <taxon>Ecdysozoa</taxon>
        <taxon>Nematoda</taxon>
        <taxon>Chromadorea</taxon>
        <taxon>Rhabditida</taxon>
        <taxon>Spirurina</taxon>
        <taxon>Oxyuridomorpha</taxon>
        <taxon>Oxyuroidea</taxon>
        <taxon>Oxyuridae</taxon>
        <taxon>Enterobius</taxon>
    </lineage>
</organism>
<feature type="transmembrane region" description="Helical" evidence="8">
    <location>
        <begin position="229"/>
        <end position="256"/>
    </location>
</feature>
<evidence type="ECO:0000313" key="9">
    <source>
        <dbReference type="EMBL" id="VDD85273.1"/>
    </source>
</evidence>
<dbReference type="GO" id="GO:0018996">
    <property type="term" value="P:molting cycle, collagen and cuticulin-based cuticle"/>
    <property type="evidence" value="ECO:0007669"/>
    <property type="project" value="TreeGrafter"/>
</dbReference>
<sequence length="409" mass="46604">MHSSKGYLCADTIKRKNKTADTLFICYLSWSKYTVAIIGLMDMEQGLDYDKLLLRTDPIVKTIAVEIELFHGGDQIEIAVVNAPDMTVPSNRDLIEQMVSDFESIEYSIGPKGTQVWTREYVKYANLTDSYLQNDHASWVVGVYQWSQLAQDFVWENEHDMNLLRMKSFRFRLGVSEFNNPSDLVRVTRFLREVAQKYLDLKIYTYQISRSIADQLDVILPNTVQNDSVALVVLMIISILFIPNLICTFWITISIVTMDIGVIGYLALWSVKLDPISMITIIMSIGFSIEFCAHITYGFVSNDGNLTPKERCIDSLEKLAWPVLHGSMSTILGVTVLAFIDSYMVLVFFKTIFLVLVIGVFHALVLLPIILAETAPTMDRISRSSKKVRPANEENKQNVYKINLEIHHN</sequence>
<evidence type="ECO:0000256" key="5">
    <source>
        <dbReference type="ARBA" id="ARBA00022989"/>
    </source>
</evidence>
<dbReference type="Gene3D" id="1.20.1640.10">
    <property type="entry name" value="Multidrug efflux transporter AcrB transmembrane domain"/>
    <property type="match status" value="1"/>
</dbReference>
<keyword evidence="10" id="KW-1185">Reference proteome</keyword>
<dbReference type="WBParaSite" id="EVEC_0000061301-mRNA-1">
    <property type="protein sequence ID" value="EVEC_0000061301-mRNA-1"/>
    <property type="gene ID" value="EVEC_0000061301"/>
</dbReference>
<dbReference type="PANTHER" id="PTHR10796">
    <property type="entry name" value="PATCHED-RELATED"/>
    <property type="match status" value="1"/>
</dbReference>
<dbReference type="AlphaFoldDB" id="A0A0N4UTK1"/>
<keyword evidence="3" id="KW-1003">Cell membrane</keyword>
<proteinExistence type="inferred from homology"/>
<evidence type="ECO:0000313" key="10">
    <source>
        <dbReference type="Proteomes" id="UP000274131"/>
    </source>
</evidence>
<evidence type="ECO:0000256" key="6">
    <source>
        <dbReference type="ARBA" id="ARBA00023136"/>
    </source>
</evidence>
<dbReference type="GO" id="GO:0030659">
    <property type="term" value="C:cytoplasmic vesicle membrane"/>
    <property type="evidence" value="ECO:0007669"/>
    <property type="project" value="TreeGrafter"/>
</dbReference>
<keyword evidence="4 8" id="KW-0812">Transmembrane</keyword>
<evidence type="ECO:0000256" key="2">
    <source>
        <dbReference type="ARBA" id="ARBA00005585"/>
    </source>
</evidence>
<comment type="similarity">
    <text evidence="2">Belongs to the patched family.</text>
</comment>